<evidence type="ECO:0000313" key="2">
    <source>
        <dbReference type="Proteomes" id="UP000288216"/>
    </source>
</evidence>
<proteinExistence type="predicted"/>
<organism evidence="1 2">
    <name type="scientific">Scyliorhinus torazame</name>
    <name type="common">Cloudy catshark</name>
    <name type="synonym">Catulus torazame</name>
    <dbReference type="NCBI Taxonomy" id="75743"/>
    <lineage>
        <taxon>Eukaryota</taxon>
        <taxon>Metazoa</taxon>
        <taxon>Chordata</taxon>
        <taxon>Craniata</taxon>
        <taxon>Vertebrata</taxon>
        <taxon>Chondrichthyes</taxon>
        <taxon>Elasmobranchii</taxon>
        <taxon>Galeomorphii</taxon>
        <taxon>Galeoidea</taxon>
        <taxon>Carcharhiniformes</taxon>
        <taxon>Scyliorhinidae</taxon>
        <taxon>Scyliorhinus</taxon>
    </lineage>
</organism>
<dbReference type="Proteomes" id="UP000288216">
    <property type="component" value="Unassembled WGS sequence"/>
</dbReference>
<evidence type="ECO:0000313" key="1">
    <source>
        <dbReference type="EMBL" id="GCB84162.1"/>
    </source>
</evidence>
<accession>A0A401QFP1</accession>
<keyword evidence="2" id="KW-1185">Reference proteome</keyword>
<comment type="caution">
    <text evidence="1">The sequence shown here is derived from an EMBL/GenBank/DDBJ whole genome shotgun (WGS) entry which is preliminary data.</text>
</comment>
<dbReference type="EMBL" id="BFAA01052150">
    <property type="protein sequence ID" value="GCB84162.1"/>
    <property type="molecule type" value="Genomic_DNA"/>
</dbReference>
<name>A0A401QFP1_SCYTO</name>
<protein>
    <submittedName>
        <fullName evidence="1">Uncharacterized protein</fullName>
    </submittedName>
</protein>
<gene>
    <name evidence="1" type="ORF">scyTo_0024638</name>
</gene>
<sequence>MDAIYLDFEEASAEASGRVCDCDSGWCGDLGTYVHRNQLGNSASDQWVRIEEGCVFTERLIDGLEQKRSLCDRYEVCRLYPADVPLSLPRGACL</sequence>
<dbReference type="AlphaFoldDB" id="A0A401QFP1"/>
<reference evidence="1 2" key="1">
    <citation type="journal article" date="2018" name="Nat. Ecol. Evol.">
        <title>Shark genomes provide insights into elasmobranch evolution and the origin of vertebrates.</title>
        <authorList>
            <person name="Hara Y"/>
            <person name="Yamaguchi K"/>
            <person name="Onimaru K"/>
            <person name="Kadota M"/>
            <person name="Koyanagi M"/>
            <person name="Keeley SD"/>
            <person name="Tatsumi K"/>
            <person name="Tanaka K"/>
            <person name="Motone F"/>
            <person name="Kageyama Y"/>
            <person name="Nozu R"/>
            <person name="Adachi N"/>
            <person name="Nishimura O"/>
            <person name="Nakagawa R"/>
            <person name="Tanegashima C"/>
            <person name="Kiyatake I"/>
            <person name="Matsumoto R"/>
            <person name="Murakumo K"/>
            <person name="Nishida K"/>
            <person name="Terakita A"/>
            <person name="Kuratani S"/>
            <person name="Sato K"/>
            <person name="Hyodo S Kuraku.S."/>
        </authorList>
    </citation>
    <scope>NUCLEOTIDE SEQUENCE [LARGE SCALE GENOMIC DNA]</scope>
</reference>